<dbReference type="Gene3D" id="3.60.20.40">
    <property type="match status" value="1"/>
</dbReference>
<keyword evidence="4 11" id="KW-0808">Transferase</keyword>
<evidence type="ECO:0000256" key="6">
    <source>
        <dbReference type="ARBA" id="ARBA00023145"/>
    </source>
</evidence>
<proteinExistence type="inferred from homology"/>
<evidence type="ECO:0000256" key="10">
    <source>
        <dbReference type="PIRSR" id="PIRSR600101-2"/>
    </source>
</evidence>
<evidence type="ECO:0000256" key="7">
    <source>
        <dbReference type="ARBA" id="ARBA00023315"/>
    </source>
</evidence>
<evidence type="ECO:0000256" key="5">
    <source>
        <dbReference type="ARBA" id="ARBA00022801"/>
    </source>
</evidence>
<comment type="catalytic activity">
    <reaction evidence="2 11">
        <text>glutathione + H2O = L-cysteinylglycine + L-glutamate</text>
        <dbReference type="Rhea" id="RHEA:28807"/>
        <dbReference type="ChEBI" id="CHEBI:15377"/>
        <dbReference type="ChEBI" id="CHEBI:29985"/>
        <dbReference type="ChEBI" id="CHEBI:57925"/>
        <dbReference type="ChEBI" id="CHEBI:61694"/>
        <dbReference type="EC" id="3.4.19.13"/>
    </reaction>
</comment>
<dbReference type="InterPro" id="IPR043138">
    <property type="entry name" value="GGT_lsub"/>
</dbReference>
<feature type="region of interest" description="Disordered" evidence="12">
    <location>
        <begin position="395"/>
        <end position="425"/>
    </location>
</feature>
<dbReference type="InterPro" id="IPR055262">
    <property type="entry name" value="GGT_CS"/>
</dbReference>
<feature type="binding site" evidence="10">
    <location>
        <position position="467"/>
    </location>
    <ligand>
        <name>L-glutamate</name>
        <dbReference type="ChEBI" id="CHEBI:29985"/>
    </ligand>
</feature>
<dbReference type="GO" id="GO:0006751">
    <property type="term" value="P:glutathione catabolic process"/>
    <property type="evidence" value="ECO:0007669"/>
    <property type="project" value="UniProtKB-UniRule"/>
</dbReference>
<dbReference type="EC" id="2.3.2.2" evidence="11"/>
<protein>
    <recommendedName>
        <fullName evidence="11">Glutathione hydrolase proenzyme</fullName>
        <ecNumber evidence="11">2.3.2.2</ecNumber>
        <ecNumber evidence="11">3.4.19.13</ecNumber>
    </recommendedName>
    <component>
        <recommendedName>
            <fullName evidence="11">Glutathione hydrolase large chain</fullName>
        </recommendedName>
    </component>
    <component>
        <recommendedName>
            <fullName evidence="11">Glutathione hydrolase small chain</fullName>
        </recommendedName>
    </component>
</protein>
<dbReference type="PANTHER" id="PTHR43199:SF1">
    <property type="entry name" value="GLUTATHIONE HYDROLASE PROENZYME"/>
    <property type="match status" value="1"/>
</dbReference>
<feature type="active site" description="Nucleophile" evidence="9">
    <location>
        <position position="425"/>
    </location>
</feature>
<dbReference type="InterPro" id="IPR029055">
    <property type="entry name" value="Ntn_hydrolases_N"/>
</dbReference>
<keyword evidence="11" id="KW-0317">Glutathione biosynthesis</keyword>
<evidence type="ECO:0000256" key="8">
    <source>
        <dbReference type="ARBA" id="ARBA00047417"/>
    </source>
</evidence>
<dbReference type="GO" id="GO:0103068">
    <property type="term" value="F:leukotriene C4 gamma-glutamyl transferase activity"/>
    <property type="evidence" value="ECO:0007669"/>
    <property type="project" value="UniProtKB-EC"/>
</dbReference>
<evidence type="ECO:0000256" key="11">
    <source>
        <dbReference type="RuleBase" id="RU368036"/>
    </source>
</evidence>
<keyword evidence="7 11" id="KW-0012">Acyltransferase</keyword>
<dbReference type="AlphaFoldDB" id="A0AAU7DIK7"/>
<reference evidence="13" key="1">
    <citation type="submission" date="2023-03" db="EMBL/GenBank/DDBJ databases">
        <title>Edaphobacter sp.</title>
        <authorList>
            <person name="Huber K.J."/>
            <person name="Papendorf J."/>
            <person name="Pilke C."/>
            <person name="Bunk B."/>
            <person name="Sproeer C."/>
            <person name="Pester M."/>
        </authorList>
    </citation>
    <scope>NUCLEOTIDE SEQUENCE</scope>
    <source>
        <strain evidence="13">DSM 110680</strain>
    </source>
</reference>
<feature type="binding site" evidence="10">
    <location>
        <position position="142"/>
    </location>
    <ligand>
        <name>L-glutamate</name>
        <dbReference type="ChEBI" id="CHEBI:29985"/>
    </ligand>
</feature>
<dbReference type="SUPFAM" id="SSF56235">
    <property type="entry name" value="N-terminal nucleophile aminohydrolases (Ntn hydrolases)"/>
    <property type="match status" value="1"/>
</dbReference>
<feature type="binding site" evidence="10">
    <location>
        <begin position="496"/>
        <end position="497"/>
    </location>
    <ligand>
        <name>L-glutamate</name>
        <dbReference type="ChEBI" id="CHEBI:29985"/>
    </ligand>
</feature>
<evidence type="ECO:0000256" key="3">
    <source>
        <dbReference type="ARBA" id="ARBA00009381"/>
    </source>
</evidence>
<comment type="catalytic activity">
    <reaction evidence="8 11">
        <text>an N-terminal (5-L-glutamyl)-[peptide] + an alpha-amino acid = 5-L-glutamyl amino acid + an N-terminal L-alpha-aminoacyl-[peptide]</text>
        <dbReference type="Rhea" id="RHEA:23904"/>
        <dbReference type="Rhea" id="RHEA-COMP:9780"/>
        <dbReference type="Rhea" id="RHEA-COMP:9795"/>
        <dbReference type="ChEBI" id="CHEBI:77644"/>
        <dbReference type="ChEBI" id="CHEBI:78597"/>
        <dbReference type="ChEBI" id="CHEBI:78599"/>
        <dbReference type="ChEBI" id="CHEBI:78608"/>
        <dbReference type="EC" id="2.3.2.2"/>
    </reaction>
</comment>
<feature type="binding site" evidence="10">
    <location>
        <begin position="443"/>
        <end position="445"/>
    </location>
    <ligand>
        <name>L-glutamate</name>
        <dbReference type="ChEBI" id="CHEBI:29985"/>
    </ligand>
</feature>
<dbReference type="EC" id="3.4.19.13" evidence="11"/>
<evidence type="ECO:0000256" key="1">
    <source>
        <dbReference type="ARBA" id="ARBA00001049"/>
    </source>
</evidence>
<comment type="similarity">
    <text evidence="3 11">Belongs to the gamma-glutamyltransferase family.</text>
</comment>
<comment type="subunit">
    <text evidence="11">This enzyme consists of two polypeptide chains, which are synthesized in precursor form from a single polypeptide.</text>
</comment>
<dbReference type="InterPro" id="IPR000101">
    <property type="entry name" value="GGT_peptidase"/>
</dbReference>
<dbReference type="PANTHER" id="PTHR43199">
    <property type="entry name" value="GLUTATHIONE HYDROLASE"/>
    <property type="match status" value="1"/>
</dbReference>
<feature type="binding site" evidence="10">
    <location>
        <position position="518"/>
    </location>
    <ligand>
        <name>L-glutamate</name>
        <dbReference type="ChEBI" id="CHEBI:29985"/>
    </ligand>
</feature>
<dbReference type="Gene3D" id="1.10.246.130">
    <property type="match status" value="1"/>
</dbReference>
<name>A0AAU7DIK7_9BACT</name>
<comment type="pathway">
    <text evidence="11">Sulfur metabolism; glutathione metabolism.</text>
</comment>
<dbReference type="EMBL" id="CP121196">
    <property type="protein sequence ID" value="XBH17118.1"/>
    <property type="molecule type" value="Genomic_DNA"/>
</dbReference>
<comment type="PTM">
    <text evidence="11">Cleaved by autocatalysis into a large and a small subunit.</text>
</comment>
<evidence type="ECO:0000313" key="13">
    <source>
        <dbReference type="EMBL" id="XBH17118.1"/>
    </source>
</evidence>
<dbReference type="GO" id="GO:0006750">
    <property type="term" value="P:glutathione biosynthetic process"/>
    <property type="evidence" value="ECO:0007669"/>
    <property type="project" value="UniProtKB-KW"/>
</dbReference>
<sequence>MRARKIFSSAGQLSDALIPGRVILSTAMQSPYRFPAVFALAITLPFVFSCSTLTCGQEGTSNELSYRGEQPVSAQHGMVVSVHHLASDAGVDVMRDGGNAVDAAVATGFALAVVHPVAGNLGGGGFLLLRKHDGKSTFIDFREKAPLAATETMYQDAEGKVLRDDSVIGYRSIATPGSVAGLVYAEKKYGKLGLKRVMAPAIKLARDGFALSSEEAHELTDHDLTRFPASRLLFQRDDSFYHAGETFQQPELARTLERIAADPDDFYHGKMAHELVDDLKKGGALLTLEDLAQYNVVEREPVVGTFHNYTVISAPPPSSGGVVLLSALNILEGYDLASLGDRSAASMHLLTEAYRRAYMDRADYLGDPDYNRIPVAELIAKKYADAWRKSILPDKASPSADLKRPPDFLPPAPTTAGKRHESPDTTHYSVVDAEGNAVSVTTTLNDGFGSHVTAGSLGFLLNDEMDDFAAKMGVPNMFGLIQGPANAIAPGKRPLSSMTPTIVLQDGKLRYVLGSPGGARIITTVANIFLSVADGGLNIQEAVDAPRFHHQYLPDKLYLEPGFNAKTISELKEMGYAVEVRDGHWSNGECIAVDPKTGELAGGQDHRSHYGKAAGY</sequence>
<dbReference type="GO" id="GO:0036374">
    <property type="term" value="F:glutathione hydrolase activity"/>
    <property type="evidence" value="ECO:0007669"/>
    <property type="project" value="UniProtKB-UniRule"/>
</dbReference>
<comment type="catalytic activity">
    <reaction evidence="1 11">
        <text>an S-substituted glutathione + H2O = an S-substituted L-cysteinylglycine + L-glutamate</text>
        <dbReference type="Rhea" id="RHEA:59468"/>
        <dbReference type="ChEBI" id="CHEBI:15377"/>
        <dbReference type="ChEBI" id="CHEBI:29985"/>
        <dbReference type="ChEBI" id="CHEBI:90779"/>
        <dbReference type="ChEBI" id="CHEBI:143103"/>
        <dbReference type="EC" id="3.4.19.13"/>
    </reaction>
</comment>
<evidence type="ECO:0000256" key="4">
    <source>
        <dbReference type="ARBA" id="ARBA00022679"/>
    </source>
</evidence>
<organism evidence="13">
    <name type="scientific">Telmatobacter sp. DSM 110680</name>
    <dbReference type="NCBI Taxonomy" id="3036704"/>
    <lineage>
        <taxon>Bacteria</taxon>
        <taxon>Pseudomonadati</taxon>
        <taxon>Acidobacteriota</taxon>
        <taxon>Terriglobia</taxon>
        <taxon>Terriglobales</taxon>
        <taxon>Acidobacteriaceae</taxon>
        <taxon>Telmatobacter</taxon>
    </lineage>
</organism>
<keyword evidence="6 11" id="KW-0865">Zymogen</keyword>
<evidence type="ECO:0000256" key="9">
    <source>
        <dbReference type="PIRSR" id="PIRSR600101-1"/>
    </source>
</evidence>
<evidence type="ECO:0000256" key="2">
    <source>
        <dbReference type="ARBA" id="ARBA00001089"/>
    </source>
</evidence>
<dbReference type="InterPro" id="IPR043137">
    <property type="entry name" value="GGT_ssub_C"/>
</dbReference>
<evidence type="ECO:0000256" key="12">
    <source>
        <dbReference type="SAM" id="MobiDB-lite"/>
    </source>
</evidence>
<dbReference type="RefSeq" id="WP_348262348.1">
    <property type="nucleotide sequence ID" value="NZ_CP121196.1"/>
</dbReference>
<keyword evidence="5 11" id="KW-0378">Hydrolase</keyword>
<dbReference type="NCBIfam" id="TIGR00066">
    <property type="entry name" value="g_glut_trans"/>
    <property type="match status" value="1"/>
</dbReference>
<gene>
    <name evidence="13" type="primary">ggt</name>
    <name evidence="13" type="ORF">P8935_21440</name>
</gene>
<dbReference type="InterPro" id="IPR051792">
    <property type="entry name" value="GGT_bact"/>
</dbReference>
<dbReference type="PRINTS" id="PR01210">
    <property type="entry name" value="GGTRANSPTASE"/>
</dbReference>
<dbReference type="PROSITE" id="PS00462">
    <property type="entry name" value="G_GLU_TRANSPEPTIDASE"/>
    <property type="match status" value="1"/>
</dbReference>
<dbReference type="Pfam" id="PF01019">
    <property type="entry name" value="G_glu_transpept"/>
    <property type="match status" value="1"/>
</dbReference>
<accession>A0AAU7DIK7</accession>